<comment type="caution">
    <text evidence="1">The sequence shown here is derived from an EMBL/GenBank/DDBJ whole genome shotgun (WGS) entry which is preliminary data.</text>
</comment>
<evidence type="ECO:0008006" key="3">
    <source>
        <dbReference type="Google" id="ProtNLM"/>
    </source>
</evidence>
<dbReference type="AlphaFoldDB" id="A0A0W0TJE3"/>
<gene>
    <name evidence="1" type="ORF">Lery_1978</name>
</gene>
<dbReference type="EMBL" id="LNYA01000032">
    <property type="protein sequence ID" value="KTC95683.1"/>
    <property type="molecule type" value="Genomic_DNA"/>
</dbReference>
<keyword evidence="2" id="KW-1185">Reference proteome</keyword>
<dbReference type="Proteomes" id="UP000054773">
    <property type="component" value="Unassembled WGS sequence"/>
</dbReference>
<dbReference type="OrthoDB" id="8641800at2"/>
<protein>
    <recommendedName>
        <fullName evidence="3">Glycosyl transferases group 1</fullName>
    </recommendedName>
</protein>
<evidence type="ECO:0000313" key="1">
    <source>
        <dbReference type="EMBL" id="KTC95683.1"/>
    </source>
</evidence>
<organism evidence="1 2">
    <name type="scientific">Legionella erythra</name>
    <dbReference type="NCBI Taxonomy" id="448"/>
    <lineage>
        <taxon>Bacteria</taxon>
        <taxon>Pseudomonadati</taxon>
        <taxon>Pseudomonadota</taxon>
        <taxon>Gammaproteobacteria</taxon>
        <taxon>Legionellales</taxon>
        <taxon>Legionellaceae</taxon>
        <taxon>Legionella</taxon>
    </lineage>
</organism>
<evidence type="ECO:0000313" key="2">
    <source>
        <dbReference type="Proteomes" id="UP000054773"/>
    </source>
</evidence>
<sequence>MKLNILLLCNKPPVGNDANTIIDHIDAFTDYSKHRIWLLSNLGDLSPKLDLQKFDAIIIHYSLCILNNSYLSQHAKERLRHYQGLKIIFVQDEYRQINHMVSQLQYLDVDVLFTCFPEGEMERIYRTSDLPKVSKYNNLTGYIPERLLQFKEQPPIKNRPIHAGYRARRLSAWFGELAYEKWNIVEKWQEHTEGKNLICDVSYHERDRLYGQKWIEFLSRCKATLGVESGASVMDFTGELEKEVEAYELTHPHASFQDVQQLYLREHEGQYKLNQISPRCFEAIALKTALILYEGEYSGVLIPDRHYISLKKDFSNIGDVLRKLKDDDYLQNMVNRTYDEIALGGQYSYQSFIRLVDEVIDKEFNQRDYVLSGSYYQPDEFRKIIRHVPLKTRLFRLGMKTYQRLPLSMRKVIKGILKPQTTIKMLKKKYYQFK</sequence>
<reference evidence="1 2" key="1">
    <citation type="submission" date="2015-11" db="EMBL/GenBank/DDBJ databases">
        <title>Genomic analysis of 38 Legionella species identifies large and diverse effector repertoires.</title>
        <authorList>
            <person name="Burstein D."/>
            <person name="Amaro F."/>
            <person name="Zusman T."/>
            <person name="Lifshitz Z."/>
            <person name="Cohen O."/>
            <person name="Gilbert J.A."/>
            <person name="Pupko T."/>
            <person name="Shuman H.A."/>
            <person name="Segal G."/>
        </authorList>
    </citation>
    <scope>NUCLEOTIDE SEQUENCE [LARGE SCALE GENOMIC DNA]</scope>
    <source>
        <strain evidence="1 2">SE-32A-C8</strain>
    </source>
</reference>
<dbReference type="RefSeq" id="WP_058527123.1">
    <property type="nucleotide sequence ID" value="NZ_CAAAHY010000014.1"/>
</dbReference>
<dbReference type="STRING" id="448.Lery_1978"/>
<accession>A0A0W0TJE3</accession>
<name>A0A0W0TJE3_LEGER</name>
<proteinExistence type="predicted"/>
<dbReference type="PATRIC" id="fig|448.7.peg.2075"/>